<comment type="similarity">
    <text evidence="1">Belongs to the 'GDSL' lipolytic enzyme family.</text>
</comment>
<dbReference type="InterPro" id="IPR054816">
    <property type="entry name" value="Lipoprotein_mollicutes-type_CS"/>
</dbReference>
<dbReference type="Gene3D" id="3.40.50.1110">
    <property type="entry name" value="SGNH hydrolase"/>
    <property type="match status" value="1"/>
</dbReference>
<feature type="signal peptide" evidence="2">
    <location>
        <begin position="1"/>
        <end position="23"/>
    </location>
</feature>
<proteinExistence type="inferred from homology"/>
<organism evidence="3 4">
    <name type="scientific">Spiroplasma clarkii</name>
    <dbReference type="NCBI Taxonomy" id="2139"/>
    <lineage>
        <taxon>Bacteria</taxon>
        <taxon>Bacillati</taxon>
        <taxon>Mycoplasmatota</taxon>
        <taxon>Mollicutes</taxon>
        <taxon>Entomoplasmatales</taxon>
        <taxon>Spiroplasmataceae</taxon>
        <taxon>Spiroplasma</taxon>
    </lineage>
</organism>
<name>A0A2K8KGX8_9MOLU</name>
<dbReference type="InterPro" id="IPR036514">
    <property type="entry name" value="SGNH_hydro_sf"/>
</dbReference>
<dbReference type="RefSeq" id="WP_100254479.1">
    <property type="nucleotide sequence ID" value="NZ_CP024870.1"/>
</dbReference>
<dbReference type="Pfam" id="PF00657">
    <property type="entry name" value="Lipase_GDSL"/>
    <property type="match status" value="1"/>
</dbReference>
<accession>A0A2K8KGX8</accession>
<sequence length="473" mass="52446">MKKLLTFLMSTGLIVPTVTGVVACLPATKFDPTAIGTGIDTSGALDDSISSEENEKSDFTNYYIVGDSLSDVDGIGTYMVKKLQPLLDQVIGNLTQGIPIPNLQNLKVNLKVALDGDGYGFADADDNHHSAFSNGGTAGYLLNEELGFKPMKSSNIFVTEPNDDDGEGYGNNYAVGGATAAQMDGFMGSILNDATIEKQTVALIKQHKISTNDLTFFEIGGNDLFAMIDNYKDTALVDRVFNEGIKSIRTGIYNLLNHGMSKILFMTPPKMNEVPKYGAFFKEDANEEQKAQAKFIEEIGEKYQKAILDIITEVNTYYENKVEVFDLYNEFADILDWFKNKDVDNNIIDQGYTDESGGYYVLNDETNALLPGVAKDDFIYEKDDYKNGIVTIAEFIQKITELASLAGGFSKSARSYQTRAEGTQTYVQLLMLGRNTKNPTWDIKNYFFTDYVHPTAQVHEYVAKLLAKKFDLK</sequence>
<evidence type="ECO:0000256" key="2">
    <source>
        <dbReference type="SAM" id="SignalP"/>
    </source>
</evidence>
<dbReference type="EMBL" id="CP024870">
    <property type="protein sequence ID" value="ATX70928.1"/>
    <property type="molecule type" value="Genomic_DNA"/>
</dbReference>
<dbReference type="PROSITE" id="PS51257">
    <property type="entry name" value="PROKAR_LIPOPROTEIN"/>
    <property type="match status" value="1"/>
</dbReference>
<evidence type="ECO:0000256" key="1">
    <source>
        <dbReference type="ARBA" id="ARBA00008668"/>
    </source>
</evidence>
<keyword evidence="2" id="KW-0732">Signal</keyword>
<dbReference type="Proteomes" id="UP000231179">
    <property type="component" value="Chromosome"/>
</dbReference>
<dbReference type="SUPFAM" id="SSF52266">
    <property type="entry name" value="SGNH hydrolase"/>
    <property type="match status" value="1"/>
</dbReference>
<dbReference type="AlphaFoldDB" id="A0A2K8KGX8"/>
<reference evidence="3 4" key="1">
    <citation type="submission" date="2017-11" db="EMBL/GenBank/DDBJ databases">
        <title>Complete genome sequence of Spiroplasma clarkii CN-5 (DSM 19994).</title>
        <authorList>
            <person name="Tsai Y.-M."/>
            <person name="Chang A."/>
            <person name="Lo W.-S."/>
            <person name="Kuo C.-H."/>
        </authorList>
    </citation>
    <scope>NUCLEOTIDE SEQUENCE [LARGE SCALE GENOMIC DNA]</scope>
    <source>
        <strain evidence="3 4">CN-5</strain>
    </source>
</reference>
<feature type="chain" id="PRO_5014732990" evidence="2">
    <location>
        <begin position="24"/>
        <end position="473"/>
    </location>
</feature>
<dbReference type="PANTHER" id="PTHR22835:SF659">
    <property type="entry name" value="GDSL LIPASE_ACYLHYDROLASE, PUTATIVE (AFU_ORTHOLOGUE AFUA_2G00510)-RELATED"/>
    <property type="match status" value="1"/>
</dbReference>
<protein>
    <submittedName>
        <fullName evidence="3">Lipolytic enzyme, GDSL family</fullName>
    </submittedName>
</protein>
<evidence type="ECO:0000313" key="3">
    <source>
        <dbReference type="EMBL" id="ATX70928.1"/>
    </source>
</evidence>
<dbReference type="InterPro" id="IPR001087">
    <property type="entry name" value="GDSL"/>
</dbReference>
<gene>
    <name evidence="3" type="ORF">SCLAR_v1c06090</name>
</gene>
<dbReference type="NCBIfam" id="NF038029">
    <property type="entry name" value="LP_plasma"/>
    <property type="match status" value="1"/>
</dbReference>
<keyword evidence="4" id="KW-1185">Reference proteome</keyword>
<dbReference type="PANTHER" id="PTHR22835">
    <property type="entry name" value="ZINC FINGER FYVE DOMAIN CONTAINING PROTEIN"/>
    <property type="match status" value="1"/>
</dbReference>
<dbReference type="GO" id="GO:0016788">
    <property type="term" value="F:hydrolase activity, acting on ester bonds"/>
    <property type="evidence" value="ECO:0007669"/>
    <property type="project" value="InterPro"/>
</dbReference>
<evidence type="ECO:0000313" key="4">
    <source>
        <dbReference type="Proteomes" id="UP000231179"/>
    </source>
</evidence>